<keyword evidence="2 4" id="KW-0863">Zinc-finger</keyword>
<dbReference type="GO" id="GO:0005737">
    <property type="term" value="C:cytoplasm"/>
    <property type="evidence" value="ECO:0007669"/>
    <property type="project" value="TreeGrafter"/>
</dbReference>
<dbReference type="SMART" id="SM00744">
    <property type="entry name" value="RINGv"/>
    <property type="match status" value="1"/>
</dbReference>
<accession>A0AAP0EMH0</accession>
<evidence type="ECO:0000313" key="7">
    <source>
        <dbReference type="Proteomes" id="UP001420932"/>
    </source>
</evidence>
<evidence type="ECO:0000256" key="1">
    <source>
        <dbReference type="ARBA" id="ARBA00022723"/>
    </source>
</evidence>
<dbReference type="Gene3D" id="3.30.40.10">
    <property type="entry name" value="Zinc/RING finger domain, C3HC4 (zinc finger)"/>
    <property type="match status" value="1"/>
</dbReference>
<dbReference type="InterPro" id="IPR011016">
    <property type="entry name" value="Znf_RING-CH"/>
</dbReference>
<dbReference type="Proteomes" id="UP001420932">
    <property type="component" value="Unassembled WGS sequence"/>
</dbReference>
<comment type="caution">
    <text evidence="6">The sequence shown here is derived from an EMBL/GenBank/DDBJ whole genome shotgun (WGS) entry which is preliminary data.</text>
</comment>
<dbReference type="Pfam" id="PF13639">
    <property type="entry name" value="zf-RING_2"/>
    <property type="match status" value="1"/>
</dbReference>
<sequence length="239" mass="26940">MVDRLLLRDRGGDELGFLLYIFSSPSRTHQRLAVRDGAGFLLLASSSCAAAARVGGNAVKLPPVKVDPYTTEIDDWVCSVESTVNDKYYEIARNYHAVKDEDAFREIQMVVEKAKNIAEDARAMGRKKMDMEVRIQVCYEFEYFCDELEMLQLAISESAREEPKFVPASKSAIDKLEKVVLEVDAISDGCCDCRICLEELKVGAEATRMPCSHMFHPTCIVEWLETSHVCPLCRFKLPV</sequence>
<dbReference type="PANTHER" id="PTHR15710">
    <property type="entry name" value="E3 UBIQUITIN-PROTEIN LIGASE PRAJA"/>
    <property type="match status" value="1"/>
</dbReference>
<dbReference type="EMBL" id="JBBNAF010000012">
    <property type="protein sequence ID" value="KAK9093273.1"/>
    <property type="molecule type" value="Genomic_DNA"/>
</dbReference>
<evidence type="ECO:0000256" key="2">
    <source>
        <dbReference type="ARBA" id="ARBA00022771"/>
    </source>
</evidence>
<dbReference type="AlphaFoldDB" id="A0AAP0EMH0"/>
<dbReference type="InterPro" id="IPR001841">
    <property type="entry name" value="Znf_RING"/>
</dbReference>
<name>A0AAP0EMH0_9MAGN</name>
<feature type="domain" description="RING-type" evidence="5">
    <location>
        <begin position="193"/>
        <end position="234"/>
    </location>
</feature>
<dbReference type="GO" id="GO:0061630">
    <property type="term" value="F:ubiquitin protein ligase activity"/>
    <property type="evidence" value="ECO:0007669"/>
    <property type="project" value="TreeGrafter"/>
</dbReference>
<dbReference type="FunFam" id="3.30.40.10:FF:000781">
    <property type="entry name" value="Uncharacterized protein"/>
    <property type="match status" value="1"/>
</dbReference>
<evidence type="ECO:0000256" key="4">
    <source>
        <dbReference type="PROSITE-ProRule" id="PRU00175"/>
    </source>
</evidence>
<dbReference type="GO" id="GO:0008270">
    <property type="term" value="F:zinc ion binding"/>
    <property type="evidence" value="ECO:0007669"/>
    <property type="project" value="UniProtKB-KW"/>
</dbReference>
<evidence type="ECO:0000256" key="3">
    <source>
        <dbReference type="ARBA" id="ARBA00022833"/>
    </source>
</evidence>
<dbReference type="SUPFAM" id="SSF57850">
    <property type="entry name" value="RING/U-box"/>
    <property type="match status" value="1"/>
</dbReference>
<reference evidence="6 7" key="1">
    <citation type="submission" date="2024-01" db="EMBL/GenBank/DDBJ databases">
        <title>Genome assemblies of Stephania.</title>
        <authorList>
            <person name="Yang L."/>
        </authorList>
    </citation>
    <scope>NUCLEOTIDE SEQUENCE [LARGE SCALE GENOMIC DNA]</scope>
    <source>
        <strain evidence="6">YNDBR</strain>
        <tissue evidence="6">Leaf</tissue>
    </source>
</reference>
<dbReference type="PROSITE" id="PS50089">
    <property type="entry name" value="ZF_RING_2"/>
    <property type="match status" value="1"/>
</dbReference>
<organism evidence="6 7">
    <name type="scientific">Stephania yunnanensis</name>
    <dbReference type="NCBI Taxonomy" id="152371"/>
    <lineage>
        <taxon>Eukaryota</taxon>
        <taxon>Viridiplantae</taxon>
        <taxon>Streptophyta</taxon>
        <taxon>Embryophyta</taxon>
        <taxon>Tracheophyta</taxon>
        <taxon>Spermatophyta</taxon>
        <taxon>Magnoliopsida</taxon>
        <taxon>Ranunculales</taxon>
        <taxon>Menispermaceae</taxon>
        <taxon>Menispermoideae</taxon>
        <taxon>Cissampelideae</taxon>
        <taxon>Stephania</taxon>
    </lineage>
</organism>
<dbReference type="PANTHER" id="PTHR15710:SF243">
    <property type="entry name" value="E3 UBIQUITIN-PROTEIN LIGASE PRAJA-2 ISOFORM X1"/>
    <property type="match status" value="1"/>
</dbReference>
<evidence type="ECO:0000259" key="5">
    <source>
        <dbReference type="PROSITE" id="PS50089"/>
    </source>
</evidence>
<gene>
    <name evidence="6" type="ORF">Syun_028184</name>
</gene>
<keyword evidence="1" id="KW-0479">Metal-binding</keyword>
<protein>
    <recommendedName>
        <fullName evidence="5">RING-type domain-containing protein</fullName>
    </recommendedName>
</protein>
<keyword evidence="7" id="KW-1185">Reference proteome</keyword>
<keyword evidence="3" id="KW-0862">Zinc</keyword>
<dbReference type="InterPro" id="IPR013083">
    <property type="entry name" value="Znf_RING/FYVE/PHD"/>
</dbReference>
<dbReference type="GO" id="GO:0016567">
    <property type="term" value="P:protein ubiquitination"/>
    <property type="evidence" value="ECO:0007669"/>
    <property type="project" value="TreeGrafter"/>
</dbReference>
<dbReference type="CDD" id="cd16454">
    <property type="entry name" value="RING-H2_PA-TM-RING"/>
    <property type="match status" value="1"/>
</dbReference>
<dbReference type="SMART" id="SM00184">
    <property type="entry name" value="RING"/>
    <property type="match status" value="1"/>
</dbReference>
<proteinExistence type="predicted"/>
<evidence type="ECO:0000313" key="6">
    <source>
        <dbReference type="EMBL" id="KAK9093273.1"/>
    </source>
</evidence>